<comment type="subcellular location">
    <subcellularLocation>
        <location evidence="1">Cell envelope</location>
    </subcellularLocation>
</comment>
<proteinExistence type="inferred from homology"/>
<evidence type="ECO:0000256" key="2">
    <source>
        <dbReference type="ARBA" id="ARBA00008520"/>
    </source>
</evidence>
<dbReference type="InterPro" id="IPR050490">
    <property type="entry name" value="Bact_solute-bd_prot1"/>
</dbReference>
<dbReference type="Pfam" id="PF01547">
    <property type="entry name" value="SBP_bac_1"/>
    <property type="match status" value="1"/>
</dbReference>
<accession>A0ABT2UCR9</accession>
<dbReference type="EMBL" id="JAOQIO010000023">
    <property type="protein sequence ID" value="MCU6792437.1"/>
    <property type="molecule type" value="Genomic_DNA"/>
</dbReference>
<protein>
    <submittedName>
        <fullName evidence="6">Extracellular solute-binding protein</fullName>
    </submittedName>
</protein>
<organism evidence="6 7">
    <name type="scientific">Paenibacillus baimaensis</name>
    <dbReference type="NCBI Taxonomy" id="2982185"/>
    <lineage>
        <taxon>Bacteria</taxon>
        <taxon>Bacillati</taxon>
        <taxon>Bacillota</taxon>
        <taxon>Bacilli</taxon>
        <taxon>Bacillales</taxon>
        <taxon>Paenibacillaceae</taxon>
        <taxon>Paenibacillus</taxon>
    </lineage>
</organism>
<keyword evidence="3" id="KW-0813">Transport</keyword>
<dbReference type="RefSeq" id="WP_262683827.1">
    <property type="nucleotide sequence ID" value="NZ_JAOQIO010000023.1"/>
</dbReference>
<sequence length="472" mass="52652">MKRWLVGLLLIAVMLVGTVGCELSVSSKEKGSTTGFKALGKDAKAKIKVLFYNEQAFAMLYGNTFNAKYPNIEVEVIPMTSLMLPDKDKNKELVKLLEETSPDVMFLSQEQYEKLSGDGKLLELETIIKKDKFDLDSMLPASTQLLKTKGNGMLYGLASGFSAKALYYNKDIFDQNGVPYPTDRMSWDEVLQLAKRFPTSGEGPNRIYGFHQGSFQSGYYELLNNMGHTQGLSMVDSESMAVKINSEPWKKIVQSAVDAYRAGVIAEPSNPAANMNAVDSIFTQNHFISGKAAMTVDSFNMIALMSEAQKTVKDLKPVNWALVTEPIDRSNPDTATSFALSQIMAINSKTTDPAAAWELVKYLNGDEYAKIISKSTFELLTRTAYVKDKDGRSLEAFYKLRPGDKSYNDFNTLTAIPFSFYTAFDTIVNQEFKSVLDQKKTIEDALKEIEDKGQQEMTKAKFEQESGKDSKQ</sequence>
<gene>
    <name evidence="6" type="ORF">OB236_09880</name>
</gene>
<reference evidence="6 7" key="1">
    <citation type="submission" date="2022-09" db="EMBL/GenBank/DDBJ databases">
        <authorList>
            <person name="Han X.L."/>
            <person name="Wang Q."/>
            <person name="Lu T."/>
        </authorList>
    </citation>
    <scope>NUCLEOTIDE SEQUENCE [LARGE SCALE GENOMIC DNA]</scope>
    <source>
        <strain evidence="6 7">WQ 127069</strain>
    </source>
</reference>
<keyword evidence="4" id="KW-0732">Signal</keyword>
<dbReference type="InterPro" id="IPR006059">
    <property type="entry name" value="SBP"/>
</dbReference>
<dbReference type="PANTHER" id="PTHR43649:SF31">
    <property type="entry name" value="SN-GLYCEROL-3-PHOSPHATE-BINDING PERIPLASMIC PROTEIN UGPB"/>
    <property type="match status" value="1"/>
</dbReference>
<comment type="similarity">
    <text evidence="2">Belongs to the bacterial solute-binding protein 1 family.</text>
</comment>
<dbReference type="PROSITE" id="PS51257">
    <property type="entry name" value="PROKAR_LIPOPROTEIN"/>
    <property type="match status" value="1"/>
</dbReference>
<feature type="region of interest" description="Disordered" evidence="5">
    <location>
        <begin position="451"/>
        <end position="472"/>
    </location>
</feature>
<evidence type="ECO:0000256" key="5">
    <source>
        <dbReference type="SAM" id="MobiDB-lite"/>
    </source>
</evidence>
<comment type="caution">
    <text evidence="6">The sequence shown here is derived from an EMBL/GenBank/DDBJ whole genome shotgun (WGS) entry which is preliminary data.</text>
</comment>
<evidence type="ECO:0000313" key="7">
    <source>
        <dbReference type="Proteomes" id="UP001652445"/>
    </source>
</evidence>
<dbReference type="SUPFAM" id="SSF53850">
    <property type="entry name" value="Periplasmic binding protein-like II"/>
    <property type="match status" value="1"/>
</dbReference>
<dbReference type="PANTHER" id="PTHR43649">
    <property type="entry name" value="ARABINOSE-BINDING PROTEIN-RELATED"/>
    <property type="match status" value="1"/>
</dbReference>
<evidence type="ECO:0000256" key="4">
    <source>
        <dbReference type="ARBA" id="ARBA00022729"/>
    </source>
</evidence>
<evidence type="ECO:0000313" key="6">
    <source>
        <dbReference type="EMBL" id="MCU6792437.1"/>
    </source>
</evidence>
<evidence type="ECO:0000256" key="3">
    <source>
        <dbReference type="ARBA" id="ARBA00022448"/>
    </source>
</evidence>
<dbReference type="Gene3D" id="3.40.190.10">
    <property type="entry name" value="Periplasmic binding protein-like II"/>
    <property type="match status" value="1"/>
</dbReference>
<evidence type="ECO:0000256" key="1">
    <source>
        <dbReference type="ARBA" id="ARBA00004196"/>
    </source>
</evidence>
<name>A0ABT2UCR9_9BACL</name>
<dbReference type="Proteomes" id="UP001652445">
    <property type="component" value="Unassembled WGS sequence"/>
</dbReference>
<keyword evidence="7" id="KW-1185">Reference proteome</keyword>